<protein>
    <submittedName>
        <fullName evidence="1">Uncharacterized protein</fullName>
    </submittedName>
</protein>
<dbReference type="HOGENOM" id="CLU_2245483_0_0_3"/>
<name>B7JXF6_RIPO1</name>
<dbReference type="KEGG" id="cyp:PCC8801_0625"/>
<dbReference type="eggNOG" id="ENOG502ZQ2G">
    <property type="taxonomic scope" value="Bacteria"/>
</dbReference>
<evidence type="ECO:0000313" key="2">
    <source>
        <dbReference type="Proteomes" id="UP000008204"/>
    </source>
</evidence>
<gene>
    <name evidence="1" type="ordered locus">PCC8801_0625</name>
</gene>
<keyword evidence="2" id="KW-1185">Reference proteome</keyword>
<evidence type="ECO:0000313" key="1">
    <source>
        <dbReference type="EMBL" id="ACK64713.1"/>
    </source>
</evidence>
<sequence>MRDDRERLRDILEVDEMLEDYSEHLTPSHLRKAVRGKYAKALAANSESRVKITGKNRDKYVNMKTVEVEAFVNNEGQLTVKGFSNLPPGNYQAVLIIEEPIKPS</sequence>
<proteinExistence type="predicted"/>
<dbReference type="Proteomes" id="UP000008204">
    <property type="component" value="Chromosome"/>
</dbReference>
<dbReference type="EMBL" id="CP001287">
    <property type="protein sequence ID" value="ACK64713.1"/>
    <property type="molecule type" value="Genomic_DNA"/>
</dbReference>
<dbReference type="RefSeq" id="WP_012593990.1">
    <property type="nucleotide sequence ID" value="NC_011726.1"/>
</dbReference>
<dbReference type="AlphaFoldDB" id="B7JXF6"/>
<accession>B7JXF6</accession>
<reference evidence="2" key="1">
    <citation type="journal article" date="2011" name="MBio">
        <title>Novel metabolic attributes of the genus Cyanothece, comprising a group of unicellular nitrogen-fixing Cyanobacteria.</title>
        <authorList>
            <person name="Bandyopadhyay A."/>
            <person name="Elvitigala T."/>
            <person name="Welsh E."/>
            <person name="Stockel J."/>
            <person name="Liberton M."/>
            <person name="Min H."/>
            <person name="Sherman L.A."/>
            <person name="Pakrasi H.B."/>
        </authorList>
    </citation>
    <scope>NUCLEOTIDE SEQUENCE [LARGE SCALE GENOMIC DNA]</scope>
    <source>
        <strain evidence="2">PCC 8801</strain>
    </source>
</reference>
<dbReference type="STRING" id="41431.PCC8801_0625"/>
<organism evidence="1 2">
    <name type="scientific">Rippkaea orientalis (strain PCC 8801 / RF-1)</name>
    <name type="common">Cyanothece sp. (strain PCC 8801)</name>
    <dbReference type="NCBI Taxonomy" id="41431"/>
    <lineage>
        <taxon>Bacteria</taxon>
        <taxon>Bacillati</taxon>
        <taxon>Cyanobacteriota</taxon>
        <taxon>Cyanophyceae</taxon>
        <taxon>Oscillatoriophycideae</taxon>
        <taxon>Chroococcales</taxon>
        <taxon>Aphanothecaceae</taxon>
        <taxon>Rippkaea</taxon>
        <taxon>Rippkaea orientalis</taxon>
    </lineage>
</organism>